<dbReference type="PANTHER" id="PTHR33571">
    <property type="entry name" value="SSL8005 PROTEIN"/>
    <property type="match status" value="1"/>
</dbReference>
<evidence type="ECO:0000256" key="4">
    <source>
        <dbReference type="ARBA" id="ARBA00022695"/>
    </source>
</evidence>
<keyword evidence="4" id="KW-0548">Nucleotidyltransferase</keyword>
<evidence type="ECO:0000313" key="11">
    <source>
        <dbReference type="EMBL" id="CCK78799.1"/>
    </source>
</evidence>
<evidence type="ECO:0000259" key="10">
    <source>
        <dbReference type="Pfam" id="PF01909"/>
    </source>
</evidence>
<dbReference type="PATRIC" id="fig|651182.5.peg.756"/>
<dbReference type="InterPro" id="IPR052038">
    <property type="entry name" value="Type-VII_TA_antitoxin"/>
</dbReference>
<dbReference type="PANTHER" id="PTHR33571:SF14">
    <property type="entry name" value="PROTEIN ADENYLYLTRANSFERASE MJ0435-RELATED"/>
    <property type="match status" value="1"/>
</dbReference>
<dbReference type="GO" id="GO:0046872">
    <property type="term" value="F:metal ion binding"/>
    <property type="evidence" value="ECO:0007669"/>
    <property type="project" value="UniProtKB-KW"/>
</dbReference>
<keyword evidence="7" id="KW-0067">ATP-binding</keyword>
<sequence>MMINKKHIITLLKEYKKKQAKKFGVTKMGIFGSVARGTVNKDSDIDIVVELSKRNLLNRIGLKMSLENFLGMPVDVVTYREDLSPLLKERISKDVIYV</sequence>
<dbReference type="GO" id="GO:0016779">
    <property type="term" value="F:nucleotidyltransferase activity"/>
    <property type="evidence" value="ECO:0007669"/>
    <property type="project" value="UniProtKB-KW"/>
</dbReference>
<evidence type="ECO:0000256" key="8">
    <source>
        <dbReference type="ARBA" id="ARBA00022842"/>
    </source>
</evidence>
<dbReference type="GO" id="GO:0005524">
    <property type="term" value="F:ATP binding"/>
    <property type="evidence" value="ECO:0007669"/>
    <property type="project" value="UniProtKB-KW"/>
</dbReference>
<dbReference type="STRING" id="651182.TOL2_C06300"/>
<keyword evidence="6" id="KW-0547">Nucleotide-binding</keyword>
<evidence type="ECO:0000256" key="7">
    <source>
        <dbReference type="ARBA" id="ARBA00022840"/>
    </source>
</evidence>
<comment type="similarity">
    <text evidence="9">Belongs to the MntA antitoxin family.</text>
</comment>
<organism evidence="11 12">
    <name type="scientific">Desulfobacula toluolica (strain DSM 7467 / Tol2)</name>
    <dbReference type="NCBI Taxonomy" id="651182"/>
    <lineage>
        <taxon>Bacteria</taxon>
        <taxon>Pseudomonadati</taxon>
        <taxon>Thermodesulfobacteriota</taxon>
        <taxon>Desulfobacteria</taxon>
        <taxon>Desulfobacterales</taxon>
        <taxon>Desulfobacteraceae</taxon>
        <taxon>Desulfobacula</taxon>
    </lineage>
</organism>
<dbReference type="AlphaFoldDB" id="K0N3V6"/>
<keyword evidence="3 11" id="KW-0808">Transferase</keyword>
<dbReference type="KEGG" id="dto:TOL2_C06300"/>
<dbReference type="InterPro" id="IPR002934">
    <property type="entry name" value="Polymerase_NTP_transf_dom"/>
</dbReference>
<dbReference type="InterPro" id="IPR043519">
    <property type="entry name" value="NT_sf"/>
</dbReference>
<accession>K0N3V6</accession>
<dbReference type="RefSeq" id="WP_014956154.1">
    <property type="nucleotide sequence ID" value="NC_018645.1"/>
</dbReference>
<evidence type="ECO:0000256" key="2">
    <source>
        <dbReference type="ARBA" id="ARBA00022649"/>
    </source>
</evidence>
<dbReference type="CDD" id="cd05403">
    <property type="entry name" value="NT_KNTase_like"/>
    <property type="match status" value="1"/>
</dbReference>
<proteinExistence type="inferred from homology"/>
<evidence type="ECO:0000256" key="9">
    <source>
        <dbReference type="ARBA" id="ARBA00038276"/>
    </source>
</evidence>
<evidence type="ECO:0000256" key="3">
    <source>
        <dbReference type="ARBA" id="ARBA00022679"/>
    </source>
</evidence>
<dbReference type="SUPFAM" id="SSF81301">
    <property type="entry name" value="Nucleotidyltransferase"/>
    <property type="match status" value="1"/>
</dbReference>
<name>K0N3V6_DESTT</name>
<gene>
    <name evidence="11" type="ordered locus">TOL2_C06300</name>
</gene>
<keyword evidence="2" id="KW-1277">Toxin-antitoxin system</keyword>
<keyword evidence="5" id="KW-0479">Metal-binding</keyword>
<evidence type="ECO:0000256" key="5">
    <source>
        <dbReference type="ARBA" id="ARBA00022723"/>
    </source>
</evidence>
<dbReference type="HOGENOM" id="CLU_130257_10_3_7"/>
<evidence type="ECO:0000256" key="1">
    <source>
        <dbReference type="ARBA" id="ARBA00001946"/>
    </source>
</evidence>
<comment type="cofactor">
    <cofactor evidence="1">
        <name>Mg(2+)</name>
        <dbReference type="ChEBI" id="CHEBI:18420"/>
    </cofactor>
</comment>
<feature type="domain" description="Polymerase nucleotidyl transferase" evidence="10">
    <location>
        <begin position="13"/>
        <end position="97"/>
    </location>
</feature>
<dbReference type="Gene3D" id="3.30.460.10">
    <property type="entry name" value="Beta Polymerase, domain 2"/>
    <property type="match status" value="1"/>
</dbReference>
<keyword evidence="12" id="KW-1185">Reference proteome</keyword>
<protein>
    <submittedName>
        <fullName evidence="11">Nucleotidyltransferase domain protein</fullName>
    </submittedName>
</protein>
<evidence type="ECO:0000256" key="6">
    <source>
        <dbReference type="ARBA" id="ARBA00022741"/>
    </source>
</evidence>
<dbReference type="Proteomes" id="UP000007347">
    <property type="component" value="Chromosome"/>
</dbReference>
<dbReference type="Pfam" id="PF01909">
    <property type="entry name" value="NTP_transf_2"/>
    <property type="match status" value="1"/>
</dbReference>
<keyword evidence="8" id="KW-0460">Magnesium</keyword>
<evidence type="ECO:0000313" key="12">
    <source>
        <dbReference type="Proteomes" id="UP000007347"/>
    </source>
</evidence>
<dbReference type="EMBL" id="FO203503">
    <property type="protein sequence ID" value="CCK78799.1"/>
    <property type="molecule type" value="Genomic_DNA"/>
</dbReference>
<reference evidence="11 12" key="1">
    <citation type="journal article" date="2013" name="Environ. Microbiol.">
        <title>Complete genome, catabolic sub-proteomes and key-metabolites of Desulfobacula toluolica Tol2, a marine, aromatic compound-degrading, sulfate-reducing bacterium.</title>
        <authorList>
            <person name="Wohlbrand L."/>
            <person name="Jacob J.H."/>
            <person name="Kube M."/>
            <person name="Mussmann M."/>
            <person name="Jarling R."/>
            <person name="Beck A."/>
            <person name="Amann R."/>
            <person name="Wilkes H."/>
            <person name="Reinhardt R."/>
            <person name="Rabus R."/>
        </authorList>
    </citation>
    <scope>NUCLEOTIDE SEQUENCE [LARGE SCALE GENOMIC DNA]</scope>
    <source>
        <strain evidence="12">DSM 7467 / Tol2</strain>
    </source>
</reference>